<comment type="caution">
    <text evidence="2">The sequence shown here is derived from an EMBL/GenBank/DDBJ whole genome shotgun (WGS) entry which is preliminary data.</text>
</comment>
<accession>A0AB74A0I6</accession>
<keyword evidence="1" id="KW-0472">Membrane</keyword>
<evidence type="ECO:0000313" key="2">
    <source>
        <dbReference type="EMBL" id="RML23279.1"/>
    </source>
</evidence>
<feature type="transmembrane region" description="Helical" evidence="1">
    <location>
        <begin position="89"/>
        <end position="108"/>
    </location>
</feature>
<evidence type="ECO:0000256" key="1">
    <source>
        <dbReference type="SAM" id="Phobius"/>
    </source>
</evidence>
<dbReference type="AlphaFoldDB" id="A0AB74A0I6"/>
<sequence length="446" mass="49899">MMSISVGSFFHPYSSFLQGAAYNLCQILDGLGVVSSSFIERNSTGEIIGGYWSPEEASVITLGYLVMLSLLLIPLMASAAYTVSRKRGVIIFFMLLCLPGVMNCFGMLPSINYLPARYTVHGLGTLGSAIGLIPLLMICTTAGWATMVLAYDNLNLTDRFRHIYDHFWFPLALVAAVFFVADNGAREDTGMFAEELASIRSSSSYLLSQIRRYDDYCKANGIEQMKSCRWSRDSQWLFTQIKEGGAVYFLDFVPNDSKGFYAAGRGKISDEDVLTIRKEISEYNQRLCPIRYLSNDISQSAPLSSICEYVPYSRCLAKPDGPPGLVADGILNHTVALASECIIPRLAASKPSLRDISELVNQHAQAKNNRWLYFLAVAVAVGAKVALATTKLCLMDTRLSEERRRVLRAVRHRLRQFVRAIKWLLIVAGQWIWFAVIRISKRIRRT</sequence>
<dbReference type="Proteomes" id="UP000267978">
    <property type="component" value="Unassembled WGS sequence"/>
</dbReference>
<organism evidence="2 3">
    <name type="scientific">Pseudomonas syringae pv. lapsa</name>
    <dbReference type="NCBI Taxonomy" id="199201"/>
    <lineage>
        <taxon>Bacteria</taxon>
        <taxon>Pseudomonadati</taxon>
        <taxon>Pseudomonadota</taxon>
        <taxon>Gammaproteobacteria</taxon>
        <taxon>Pseudomonadales</taxon>
        <taxon>Pseudomonadaceae</taxon>
        <taxon>Pseudomonas</taxon>
        <taxon>Pseudomonas syringae</taxon>
    </lineage>
</organism>
<evidence type="ECO:0008006" key="4">
    <source>
        <dbReference type="Google" id="ProtNLM"/>
    </source>
</evidence>
<feature type="transmembrane region" description="Helical" evidence="1">
    <location>
        <begin position="371"/>
        <end position="394"/>
    </location>
</feature>
<gene>
    <name evidence="2" type="ORF">ALQ98_01461</name>
</gene>
<dbReference type="EMBL" id="RBNO01000096">
    <property type="protein sequence ID" value="RML23279.1"/>
    <property type="molecule type" value="Genomic_DNA"/>
</dbReference>
<name>A0AB74A0I6_PSESX</name>
<keyword evidence="1" id="KW-0812">Transmembrane</keyword>
<feature type="transmembrane region" description="Helical" evidence="1">
    <location>
        <begin position="59"/>
        <end position="77"/>
    </location>
</feature>
<proteinExistence type="predicted"/>
<reference evidence="2 3" key="1">
    <citation type="submission" date="2018-08" db="EMBL/GenBank/DDBJ databases">
        <title>Recombination of ecologically and evolutionarily significant loci maintains genetic cohesion in the Pseudomonas syringae species complex.</title>
        <authorList>
            <person name="Dillon M."/>
            <person name="Thakur S."/>
            <person name="Almeida R.N.D."/>
            <person name="Weir B.S."/>
            <person name="Guttman D.S."/>
        </authorList>
    </citation>
    <scope>NUCLEOTIDE SEQUENCE [LARGE SCALE GENOMIC DNA]</scope>
    <source>
        <strain evidence="2 3">ICMP 3946</strain>
    </source>
</reference>
<feature type="transmembrane region" description="Helical" evidence="1">
    <location>
        <begin position="420"/>
        <end position="440"/>
    </location>
</feature>
<feature type="transmembrane region" description="Helical" evidence="1">
    <location>
        <begin position="128"/>
        <end position="151"/>
    </location>
</feature>
<protein>
    <recommendedName>
        <fullName evidence="4">Transmembrane protein</fullName>
    </recommendedName>
</protein>
<evidence type="ECO:0000313" key="3">
    <source>
        <dbReference type="Proteomes" id="UP000267978"/>
    </source>
</evidence>
<keyword evidence="1" id="KW-1133">Transmembrane helix</keyword>